<dbReference type="EMBL" id="BGZJ01000001">
    <property type="protein sequence ID" value="GBO94060.1"/>
    <property type="molecule type" value="Genomic_DNA"/>
</dbReference>
<dbReference type="GO" id="GO:0003841">
    <property type="term" value="F:1-acylglycerol-3-phosphate O-acyltransferase activity"/>
    <property type="evidence" value="ECO:0007669"/>
    <property type="project" value="TreeGrafter"/>
</dbReference>
<keyword evidence="2 6" id="KW-0808">Transferase</keyword>
<dbReference type="Proteomes" id="UP000266091">
    <property type="component" value="Unassembled WGS sequence"/>
</dbReference>
<comment type="caution">
    <text evidence="6">The sequence shown here is derived from an EMBL/GenBank/DDBJ whole genome shotgun (WGS) entry which is preliminary data.</text>
</comment>
<dbReference type="PANTHER" id="PTHR10434">
    <property type="entry name" value="1-ACYL-SN-GLYCEROL-3-PHOSPHATE ACYLTRANSFERASE"/>
    <property type="match status" value="1"/>
</dbReference>
<evidence type="ECO:0000256" key="2">
    <source>
        <dbReference type="ARBA" id="ARBA00022679"/>
    </source>
</evidence>
<feature type="transmembrane region" description="Helical" evidence="4">
    <location>
        <begin position="20"/>
        <end position="40"/>
    </location>
</feature>
<dbReference type="SMART" id="SM00563">
    <property type="entry name" value="PlsC"/>
    <property type="match status" value="1"/>
</dbReference>
<evidence type="ECO:0000256" key="1">
    <source>
        <dbReference type="ARBA" id="ARBA00005189"/>
    </source>
</evidence>
<sequence>MTREPDSFLKLQIRRLATGFCWAVFGIGGLTLSLTAFPVIRAATDSKETSVLRTRRLISASFRLFFRLTHLLGVMEADTAGIQCLKDKKGVILVANHPTLIDYVLIASVIPETDCIVKSALTGNFFLKRVVRAADYIVNSEDPSDLVRDAEARLAKGGVLLIFPEGTRTKPGITPTLHRGAAQIAVRTDTPIEVIQIESSDPWLTKGAPWYAVPPRKPIIRLSYVGRLTPQPLEDPEAAPAAARSLTAKIFASLRFSSEPAGNNGKTHNGNA</sequence>
<dbReference type="RefSeq" id="WP_160117873.1">
    <property type="nucleotide sequence ID" value="NZ_BGZJ01000001.1"/>
</dbReference>
<keyword evidence="7" id="KW-1185">Reference proteome</keyword>
<dbReference type="InterPro" id="IPR002123">
    <property type="entry name" value="Plipid/glycerol_acylTrfase"/>
</dbReference>
<evidence type="ECO:0000313" key="6">
    <source>
        <dbReference type="EMBL" id="GBO94060.1"/>
    </source>
</evidence>
<dbReference type="GO" id="GO:0006654">
    <property type="term" value="P:phosphatidic acid biosynthetic process"/>
    <property type="evidence" value="ECO:0007669"/>
    <property type="project" value="TreeGrafter"/>
</dbReference>
<comment type="pathway">
    <text evidence="1">Lipid metabolism.</text>
</comment>
<gene>
    <name evidence="6" type="ORF">MESMUL_14140</name>
</gene>
<accession>A0A401LMZ0</accession>
<evidence type="ECO:0000256" key="3">
    <source>
        <dbReference type="ARBA" id="ARBA00023315"/>
    </source>
</evidence>
<evidence type="ECO:0000256" key="4">
    <source>
        <dbReference type="SAM" id="Phobius"/>
    </source>
</evidence>
<accession>A0A388SF54</accession>
<dbReference type="PANTHER" id="PTHR10434:SF66">
    <property type="entry name" value="PHOSPHOLIPID_GLYCEROL ACYLTRANSFERASE DOMAIN-CONTAINING PROTEIN"/>
    <property type="match status" value="1"/>
</dbReference>
<proteinExistence type="predicted"/>
<reference evidence="6 7" key="1">
    <citation type="journal article" date="2018" name="Int. J. Syst. Evol. Microbiol.">
        <title>Mesosutterella multiformis gen. nov., sp. nov., a member of the family Sutterellaceae and Sutterella megalosphaeroides sp. nov., isolated from human faeces.</title>
        <authorList>
            <person name="Sakamoto M."/>
            <person name="Ikeyama N."/>
            <person name="Kunihiro T."/>
            <person name="Iino T."/>
            <person name="Yuki M."/>
            <person name="Ohkuma M."/>
        </authorList>
    </citation>
    <scope>NUCLEOTIDE SEQUENCE [LARGE SCALE GENOMIC DNA]</scope>
    <source>
        <strain evidence="6 7">4NBBH2</strain>
    </source>
</reference>
<keyword evidence="3 6" id="KW-0012">Acyltransferase</keyword>
<dbReference type="CDD" id="cd07989">
    <property type="entry name" value="LPLAT_AGPAT-like"/>
    <property type="match status" value="1"/>
</dbReference>
<organism evidence="6 7">
    <name type="scientific">Mesosutterella multiformis</name>
    <dbReference type="NCBI Taxonomy" id="2259133"/>
    <lineage>
        <taxon>Bacteria</taxon>
        <taxon>Pseudomonadati</taxon>
        <taxon>Pseudomonadota</taxon>
        <taxon>Betaproteobacteria</taxon>
        <taxon>Burkholderiales</taxon>
        <taxon>Sutterellaceae</taxon>
        <taxon>Mesosutterella</taxon>
    </lineage>
</organism>
<keyword evidence="4" id="KW-0472">Membrane</keyword>
<keyword evidence="4" id="KW-1133">Transmembrane helix</keyword>
<dbReference type="AlphaFoldDB" id="A0A388SF54"/>
<protein>
    <submittedName>
        <fullName evidence="6">1-acyl-sn-glycerol-3-phosphate acyltransferase</fullName>
    </submittedName>
</protein>
<dbReference type="SUPFAM" id="SSF69593">
    <property type="entry name" value="Glycerol-3-phosphate (1)-acyltransferase"/>
    <property type="match status" value="1"/>
</dbReference>
<keyword evidence="4" id="KW-0812">Transmembrane</keyword>
<evidence type="ECO:0000259" key="5">
    <source>
        <dbReference type="SMART" id="SM00563"/>
    </source>
</evidence>
<feature type="domain" description="Phospholipid/glycerol acyltransferase" evidence="5">
    <location>
        <begin position="91"/>
        <end position="200"/>
    </location>
</feature>
<dbReference type="Pfam" id="PF01553">
    <property type="entry name" value="Acyltransferase"/>
    <property type="match status" value="1"/>
</dbReference>
<evidence type="ECO:0000313" key="7">
    <source>
        <dbReference type="Proteomes" id="UP000266091"/>
    </source>
</evidence>
<name>A0A388SF54_9BURK</name>